<dbReference type="RefSeq" id="WP_330094626.1">
    <property type="nucleotide sequence ID" value="NZ_JAUZMY010000036.1"/>
</dbReference>
<name>A0ABU7KF73_9ACTN</name>
<evidence type="ECO:0000259" key="2">
    <source>
        <dbReference type="Pfam" id="PF07859"/>
    </source>
</evidence>
<dbReference type="InterPro" id="IPR050300">
    <property type="entry name" value="GDXG_lipolytic_enzyme"/>
</dbReference>
<protein>
    <submittedName>
        <fullName evidence="3">Alpha/beta hydrolase</fullName>
    </submittedName>
</protein>
<comment type="caution">
    <text evidence="3">The sequence shown here is derived from an EMBL/GenBank/DDBJ whole genome shotgun (WGS) entry which is preliminary data.</text>
</comment>
<keyword evidence="4" id="KW-1185">Reference proteome</keyword>
<keyword evidence="1 3" id="KW-0378">Hydrolase</keyword>
<dbReference type="InterPro" id="IPR029058">
    <property type="entry name" value="AB_hydrolase_fold"/>
</dbReference>
<dbReference type="SUPFAM" id="SSF53474">
    <property type="entry name" value="alpha/beta-Hydrolases"/>
    <property type="match status" value="1"/>
</dbReference>
<dbReference type="Pfam" id="PF07859">
    <property type="entry name" value="Abhydrolase_3"/>
    <property type="match status" value="1"/>
</dbReference>
<sequence length="314" mass="33600">MKRDPRIAWRPALAARALQLTYPALNRFLLLPPEVEFATKPVAAPATVRIPTRHGDIGALVFSPTSEDIESQLAEGRSPPVHMLIHGGGFITRYPLGEGNVARYLASELGCYVVMPDYRAAPQVCHPVAGEECYDAYLWVRGSGTAHGWDGDRVSVGGPSAGGHLSLGVALTAIERGTPSPAALSVEFAPVDLTLPNAQRTSPRSRPVVGKALMNLVMNTYFAGAATSLPLVSPALHPALDRLPPTLVITAEHDTLRDEADRFAGALERAGVEVVHRVFEGVDHGFIYHRPAGPARAAISLMGEHLGAAFRRPR</sequence>
<gene>
    <name evidence="3" type="ORF">Q8791_26945</name>
</gene>
<accession>A0ABU7KF73</accession>
<evidence type="ECO:0000256" key="1">
    <source>
        <dbReference type="ARBA" id="ARBA00022801"/>
    </source>
</evidence>
<dbReference type="Gene3D" id="3.40.50.1820">
    <property type="entry name" value="alpha/beta hydrolase"/>
    <property type="match status" value="1"/>
</dbReference>
<feature type="domain" description="Alpha/beta hydrolase fold-3" evidence="2">
    <location>
        <begin position="84"/>
        <end position="287"/>
    </location>
</feature>
<evidence type="ECO:0000313" key="3">
    <source>
        <dbReference type="EMBL" id="MEE2040862.1"/>
    </source>
</evidence>
<dbReference type="EMBL" id="JAUZMY010000036">
    <property type="protein sequence ID" value="MEE2040862.1"/>
    <property type="molecule type" value="Genomic_DNA"/>
</dbReference>
<evidence type="ECO:0000313" key="4">
    <source>
        <dbReference type="Proteomes" id="UP001356095"/>
    </source>
</evidence>
<dbReference type="PANTHER" id="PTHR48081">
    <property type="entry name" value="AB HYDROLASE SUPERFAMILY PROTEIN C4A8.06C"/>
    <property type="match status" value="1"/>
</dbReference>
<dbReference type="InterPro" id="IPR013094">
    <property type="entry name" value="AB_hydrolase_3"/>
</dbReference>
<reference evidence="3 4" key="1">
    <citation type="submission" date="2023-08" db="EMBL/GenBank/DDBJ databases">
        <authorList>
            <person name="Girao M."/>
            <person name="Carvalho M.F."/>
        </authorList>
    </citation>
    <scope>NUCLEOTIDE SEQUENCE [LARGE SCALE GENOMIC DNA]</scope>
    <source>
        <strain evidence="3 4">CT-R113</strain>
    </source>
</reference>
<dbReference type="PANTHER" id="PTHR48081:SF8">
    <property type="entry name" value="ALPHA_BETA HYDROLASE FOLD-3 DOMAIN-CONTAINING PROTEIN-RELATED"/>
    <property type="match status" value="1"/>
</dbReference>
<proteinExistence type="predicted"/>
<dbReference type="GO" id="GO:0016787">
    <property type="term" value="F:hydrolase activity"/>
    <property type="evidence" value="ECO:0007669"/>
    <property type="project" value="UniProtKB-KW"/>
</dbReference>
<dbReference type="Proteomes" id="UP001356095">
    <property type="component" value="Unassembled WGS sequence"/>
</dbReference>
<organism evidence="3 4">
    <name type="scientific">Nocardiopsis codii</name>
    <dbReference type="NCBI Taxonomy" id="3065942"/>
    <lineage>
        <taxon>Bacteria</taxon>
        <taxon>Bacillati</taxon>
        <taxon>Actinomycetota</taxon>
        <taxon>Actinomycetes</taxon>
        <taxon>Streptosporangiales</taxon>
        <taxon>Nocardiopsidaceae</taxon>
        <taxon>Nocardiopsis</taxon>
    </lineage>
</organism>